<dbReference type="PANTHER" id="PTHR46148">
    <property type="entry name" value="CHROMO DOMAIN-CONTAINING PROTEIN"/>
    <property type="match status" value="1"/>
</dbReference>
<dbReference type="PaxDb" id="3635-A0A1U8NYS1"/>
<dbReference type="InterPro" id="IPR041588">
    <property type="entry name" value="Integrase_H2C2"/>
</dbReference>
<keyword evidence="2" id="KW-1185">Reference proteome</keyword>
<name>A0A1U8NYS1_GOSHI</name>
<feature type="domain" description="Integrase zinc-binding" evidence="1">
    <location>
        <begin position="11"/>
        <end position="60"/>
    </location>
</feature>
<evidence type="ECO:0000259" key="1">
    <source>
        <dbReference type="Pfam" id="PF17921"/>
    </source>
</evidence>
<evidence type="ECO:0000313" key="3">
    <source>
        <dbReference type="RefSeq" id="XP_016743129.1"/>
    </source>
</evidence>
<dbReference type="RefSeq" id="XP_016743129.1">
    <property type="nucleotide sequence ID" value="XM_016887640.1"/>
</dbReference>
<organism evidence="2 3">
    <name type="scientific">Gossypium hirsutum</name>
    <name type="common">Upland cotton</name>
    <name type="synonym">Gossypium mexicanum</name>
    <dbReference type="NCBI Taxonomy" id="3635"/>
    <lineage>
        <taxon>Eukaryota</taxon>
        <taxon>Viridiplantae</taxon>
        <taxon>Streptophyta</taxon>
        <taxon>Embryophyta</taxon>
        <taxon>Tracheophyta</taxon>
        <taxon>Spermatophyta</taxon>
        <taxon>Magnoliopsida</taxon>
        <taxon>eudicotyledons</taxon>
        <taxon>Gunneridae</taxon>
        <taxon>Pentapetalae</taxon>
        <taxon>rosids</taxon>
        <taxon>malvids</taxon>
        <taxon>Malvales</taxon>
        <taxon>Malvaceae</taxon>
        <taxon>Malvoideae</taxon>
        <taxon>Gossypium</taxon>
    </lineage>
</organism>
<dbReference type="Proteomes" id="UP000818029">
    <property type="component" value="Chromosome A12"/>
</dbReference>
<gene>
    <name evidence="3" type="primary">LOC107952379</name>
</gene>
<dbReference type="PANTHER" id="PTHR46148:SF44">
    <property type="entry name" value="GAG-POL POLYPROTEIN"/>
    <property type="match status" value="1"/>
</dbReference>
<accession>A0A1U8NYS1</accession>
<dbReference type="GeneID" id="107952379"/>
<reference evidence="2" key="1">
    <citation type="journal article" date="2020" name="Nat. Genet.">
        <title>Genomic diversifications of five Gossypium allopolyploid species and their impact on cotton improvement.</title>
        <authorList>
            <person name="Chen Z.J."/>
            <person name="Sreedasyam A."/>
            <person name="Ando A."/>
            <person name="Song Q."/>
            <person name="De Santiago L.M."/>
            <person name="Hulse-Kemp A.M."/>
            <person name="Ding M."/>
            <person name="Ye W."/>
            <person name="Kirkbride R.C."/>
            <person name="Jenkins J."/>
            <person name="Plott C."/>
            <person name="Lovell J."/>
            <person name="Lin Y.M."/>
            <person name="Vaughn R."/>
            <person name="Liu B."/>
            <person name="Simpson S."/>
            <person name="Scheffler B.E."/>
            <person name="Wen L."/>
            <person name="Saski C.A."/>
            <person name="Grover C.E."/>
            <person name="Hu G."/>
            <person name="Conover J.L."/>
            <person name="Carlson J.W."/>
            <person name="Shu S."/>
            <person name="Boston L.B."/>
            <person name="Williams M."/>
            <person name="Peterson D.G."/>
            <person name="McGee K."/>
            <person name="Jones D.C."/>
            <person name="Wendel J.F."/>
            <person name="Stelly D.M."/>
            <person name="Grimwood J."/>
            <person name="Schmutz J."/>
        </authorList>
    </citation>
    <scope>NUCLEOTIDE SEQUENCE [LARGE SCALE GENOMIC DNA]</scope>
    <source>
        <strain evidence="2">cv. TM-1</strain>
    </source>
</reference>
<reference evidence="3" key="2">
    <citation type="submission" date="2025-08" db="UniProtKB">
        <authorList>
            <consortium name="RefSeq"/>
        </authorList>
    </citation>
    <scope>IDENTIFICATION</scope>
</reference>
<dbReference type="Gene3D" id="1.10.340.70">
    <property type="match status" value="1"/>
</dbReference>
<evidence type="ECO:0000313" key="2">
    <source>
        <dbReference type="Proteomes" id="UP000818029"/>
    </source>
</evidence>
<proteinExistence type="predicted"/>
<dbReference type="AlphaFoldDB" id="A0A1U8NYS1"/>
<dbReference type="Pfam" id="PF17921">
    <property type="entry name" value="Integrase_H2C2"/>
    <property type="match status" value="1"/>
</dbReference>
<sequence>MGFKTCYFNGLSEVHSSPYATHPNGNKIYRDLFELYWWSSLKRVVTDFVAHCLTCQQVKAEHQFPSGSWEEYLPLAEFTYNNSFQSSIQMASYKDLYGHLKMRDIEYSAGDFVFPKLELPLKLDRIHDVFHVSMLKRYRSDLSHVVPVEEIDVRLDLTFEKEPVYILDRDITVLRRKSIPLVKAYIKLSVNSYQNEHAGLSGSGCQWIVERNLGDS</sequence>
<dbReference type="KEGG" id="ghi:107952379"/>
<protein>
    <recommendedName>
        <fullName evidence="1">Integrase zinc-binding domain-containing protein</fullName>
    </recommendedName>
</protein>